<gene>
    <name evidence="12" type="ORF">PVAP13_3KG028500</name>
</gene>
<dbReference type="CDD" id="cd19952">
    <property type="entry name" value="GT29"/>
    <property type="match status" value="1"/>
</dbReference>
<keyword evidence="3" id="KW-0328">Glycosyltransferase</keyword>
<dbReference type="Proteomes" id="UP000823388">
    <property type="component" value="Chromosome 3K"/>
</dbReference>
<evidence type="ECO:0000256" key="11">
    <source>
        <dbReference type="SAM" id="MobiDB-lite"/>
    </source>
</evidence>
<keyword evidence="8" id="KW-0333">Golgi apparatus</keyword>
<comment type="caution">
    <text evidence="12">The sequence shown here is derived from an EMBL/GenBank/DDBJ whole genome shotgun (WGS) entry which is preliminary data.</text>
</comment>
<evidence type="ECO:0000256" key="4">
    <source>
        <dbReference type="ARBA" id="ARBA00022679"/>
    </source>
</evidence>
<dbReference type="Pfam" id="PF00777">
    <property type="entry name" value="Glyco_transf_29"/>
    <property type="match status" value="1"/>
</dbReference>
<evidence type="ECO:0000256" key="2">
    <source>
        <dbReference type="ARBA" id="ARBA00006003"/>
    </source>
</evidence>
<dbReference type="EMBL" id="CM029041">
    <property type="protein sequence ID" value="KAG2623022.1"/>
    <property type="molecule type" value="Genomic_DNA"/>
</dbReference>
<evidence type="ECO:0000256" key="10">
    <source>
        <dbReference type="ARBA" id="ARBA00023180"/>
    </source>
</evidence>
<keyword evidence="10" id="KW-0325">Glycoprotein</keyword>
<comment type="similarity">
    <text evidence="2">Belongs to the glycosyltransferase 29 family.</text>
</comment>
<comment type="subcellular location">
    <subcellularLocation>
        <location evidence="1">Golgi apparatus membrane</location>
        <topology evidence="1">Single-pass type II membrane protein</topology>
    </subcellularLocation>
</comment>
<keyword evidence="9" id="KW-0472">Membrane</keyword>
<evidence type="ECO:0000256" key="7">
    <source>
        <dbReference type="ARBA" id="ARBA00022989"/>
    </source>
</evidence>
<organism evidence="12 13">
    <name type="scientific">Panicum virgatum</name>
    <name type="common">Blackwell switchgrass</name>
    <dbReference type="NCBI Taxonomy" id="38727"/>
    <lineage>
        <taxon>Eukaryota</taxon>
        <taxon>Viridiplantae</taxon>
        <taxon>Streptophyta</taxon>
        <taxon>Embryophyta</taxon>
        <taxon>Tracheophyta</taxon>
        <taxon>Spermatophyta</taxon>
        <taxon>Magnoliopsida</taxon>
        <taxon>Liliopsida</taxon>
        <taxon>Poales</taxon>
        <taxon>Poaceae</taxon>
        <taxon>PACMAD clade</taxon>
        <taxon>Panicoideae</taxon>
        <taxon>Panicodae</taxon>
        <taxon>Paniceae</taxon>
        <taxon>Panicinae</taxon>
        <taxon>Panicum</taxon>
        <taxon>Panicum sect. Hiantes</taxon>
    </lineage>
</organism>
<keyword evidence="6" id="KW-0735">Signal-anchor</keyword>
<evidence type="ECO:0000313" key="12">
    <source>
        <dbReference type="EMBL" id="KAG2623022.1"/>
    </source>
</evidence>
<keyword evidence="4" id="KW-0808">Transferase</keyword>
<dbReference type="InterPro" id="IPR038578">
    <property type="entry name" value="GT29-like_sf"/>
</dbReference>
<evidence type="ECO:0000256" key="6">
    <source>
        <dbReference type="ARBA" id="ARBA00022968"/>
    </source>
</evidence>
<dbReference type="AlphaFoldDB" id="A0A8T0UEE5"/>
<dbReference type="InterPro" id="IPR001675">
    <property type="entry name" value="Glyco_trans_29"/>
</dbReference>
<sequence length="447" mass="48500">MPVGDPAQPTRITSSRVAVGPAISDLSPPPHLAASAAPATPTTPTNGSRISATAPPEMKRRHLPPVLFLLALSLLSLSFRRHLFLPRGPSPYAADALLRRLAATDVGGDQVLSEAAALFANASVSSFPSIGNHHRLLYLRLPYRSNATSAPRQRAVSRLRVPFQALPSDESLLAAFRASLRSFLLARRLRRRGTNVAAVMGDLAGLLGRPRRFPTCAVVGNRGILLGSGRGAQIDAHDLVIRLNNARVAGYAADVGARTSLSFVNSNILHYCAVRSAITTPGCACHPYGRAVPMAMYVCQPAHLLDALICNSTATPASPFPLLVTDARLDALCARIAKYYSLRLFVSTTGEPPSNWTRRHDERYFHYSSGLQAVVMALGACDEVSLFGFGKAAGAKHHYHTNQKKELDLHDYEAEYQFYHDLQARPEAVPFLDEAPGFKVQPVKLYW</sequence>
<dbReference type="PANTHER" id="PTHR46779">
    <property type="entry name" value="BETA-1,6-GALACTOSYLTRANSFERASE GALT29A"/>
    <property type="match status" value="1"/>
</dbReference>
<feature type="region of interest" description="Disordered" evidence="11">
    <location>
        <begin position="29"/>
        <end position="56"/>
    </location>
</feature>
<evidence type="ECO:0000256" key="1">
    <source>
        <dbReference type="ARBA" id="ARBA00004323"/>
    </source>
</evidence>
<keyword evidence="5" id="KW-0812">Transmembrane</keyword>
<evidence type="ECO:0000256" key="5">
    <source>
        <dbReference type="ARBA" id="ARBA00022692"/>
    </source>
</evidence>
<evidence type="ECO:0000256" key="3">
    <source>
        <dbReference type="ARBA" id="ARBA00022676"/>
    </source>
</evidence>
<evidence type="ECO:0008006" key="14">
    <source>
        <dbReference type="Google" id="ProtNLM"/>
    </source>
</evidence>
<dbReference type="OrthoDB" id="10264956at2759"/>
<accession>A0A8T0UEE5</accession>
<name>A0A8T0UEE5_PANVG</name>
<evidence type="ECO:0000256" key="8">
    <source>
        <dbReference type="ARBA" id="ARBA00023034"/>
    </source>
</evidence>
<dbReference type="GO" id="GO:0008373">
    <property type="term" value="F:sialyltransferase activity"/>
    <property type="evidence" value="ECO:0007669"/>
    <property type="project" value="InterPro"/>
</dbReference>
<evidence type="ECO:0000256" key="9">
    <source>
        <dbReference type="ARBA" id="ARBA00023136"/>
    </source>
</evidence>
<reference evidence="12" key="1">
    <citation type="submission" date="2020-05" db="EMBL/GenBank/DDBJ databases">
        <title>WGS assembly of Panicum virgatum.</title>
        <authorList>
            <person name="Lovell J.T."/>
            <person name="Jenkins J."/>
            <person name="Shu S."/>
            <person name="Juenger T.E."/>
            <person name="Schmutz J."/>
        </authorList>
    </citation>
    <scope>NUCLEOTIDE SEQUENCE</scope>
    <source>
        <strain evidence="12">AP13</strain>
    </source>
</reference>
<feature type="compositionally biased region" description="Low complexity" evidence="11">
    <location>
        <begin position="32"/>
        <end position="45"/>
    </location>
</feature>
<keyword evidence="7" id="KW-1133">Transmembrane helix</keyword>
<dbReference type="Gene3D" id="3.90.1480.20">
    <property type="entry name" value="Glycosyl transferase family 29"/>
    <property type="match status" value="1"/>
</dbReference>
<dbReference type="GO" id="GO:0000139">
    <property type="term" value="C:Golgi membrane"/>
    <property type="evidence" value="ECO:0007669"/>
    <property type="project" value="UniProtKB-SubCell"/>
</dbReference>
<protein>
    <recommendedName>
        <fullName evidence="14">Sialyltransferase-like protein 2</fullName>
    </recommendedName>
</protein>
<evidence type="ECO:0000313" key="13">
    <source>
        <dbReference type="Proteomes" id="UP000823388"/>
    </source>
</evidence>
<dbReference type="PANTHER" id="PTHR46779:SF2">
    <property type="entry name" value="SIALYLTRANSFERASE-LIKE PROTEIN 2"/>
    <property type="match status" value="1"/>
</dbReference>
<keyword evidence="13" id="KW-1185">Reference proteome</keyword>
<proteinExistence type="inferred from homology"/>